<feature type="transmembrane region" description="Helical" evidence="1">
    <location>
        <begin position="161"/>
        <end position="184"/>
    </location>
</feature>
<feature type="transmembrane region" description="Helical" evidence="1">
    <location>
        <begin position="259"/>
        <end position="277"/>
    </location>
</feature>
<feature type="transmembrane region" description="Helical" evidence="1">
    <location>
        <begin position="283"/>
        <end position="302"/>
    </location>
</feature>
<proteinExistence type="predicted"/>
<accession>A0A1W6MQQ4</accession>
<keyword evidence="3" id="KW-1185">Reference proteome</keyword>
<dbReference type="EMBL" id="CP019948">
    <property type="protein sequence ID" value="ARN79940.1"/>
    <property type="molecule type" value="Genomic_DNA"/>
</dbReference>
<sequence length="355" mass="38888">MIPYIILFIIPAIAAVGQPPSAPKRQGRGPFVFFGVMVAMMIGFRWQVGGDWTWDTRRILALEGGSLSQFMSSVDPGYGALMWLTSISGFNIWFLHLIGGSIFAYGLGAFCLREPHPWLAMTVAVPYLIIVVSMGYDRQAVAIGFVMLAMIGMRELNLRRFVISMVLATSMHVTSLSLMPVFAIGSKIKKLWLIVIGGPIFAVGYYYLLQQKADTSVSGYIQTGYSSSGAGIRIAMNAIPAIIFLLFRKRFVMSEGDKVFGIGLSLLAMAFVVALIASPSSTAVDRMALYVIPLQMFVLGRLPGAFGKGSYQGLVLGVIIYSFVIMLVWLIFAENANSWVPYSVFSPDRLFGLSM</sequence>
<reference evidence="2 3" key="1">
    <citation type="submission" date="2017-02" db="EMBL/GenBank/DDBJ databases">
        <authorList>
            <person name="Peterson S.W."/>
        </authorList>
    </citation>
    <scope>NUCLEOTIDE SEQUENCE [LARGE SCALE GENOMIC DNA]</scope>
    <source>
        <strain evidence="2 3">S285</strain>
    </source>
</reference>
<organism evidence="2 3">
    <name type="scientific">Methylocystis bryophila</name>
    <dbReference type="NCBI Taxonomy" id="655015"/>
    <lineage>
        <taxon>Bacteria</taxon>
        <taxon>Pseudomonadati</taxon>
        <taxon>Pseudomonadota</taxon>
        <taxon>Alphaproteobacteria</taxon>
        <taxon>Hyphomicrobiales</taxon>
        <taxon>Methylocystaceae</taxon>
        <taxon>Methylocystis</taxon>
    </lineage>
</organism>
<feature type="transmembrane region" description="Helical" evidence="1">
    <location>
        <begin position="314"/>
        <end position="332"/>
    </location>
</feature>
<feature type="transmembrane region" description="Helical" evidence="1">
    <location>
        <begin position="124"/>
        <end position="149"/>
    </location>
</feature>
<gene>
    <name evidence="2" type="ORF">B1812_01340</name>
</gene>
<feature type="transmembrane region" description="Helical" evidence="1">
    <location>
        <begin position="31"/>
        <end position="48"/>
    </location>
</feature>
<dbReference type="Proteomes" id="UP000193978">
    <property type="component" value="Chromosome"/>
</dbReference>
<feature type="transmembrane region" description="Helical" evidence="1">
    <location>
        <begin position="92"/>
        <end position="112"/>
    </location>
</feature>
<evidence type="ECO:0008006" key="4">
    <source>
        <dbReference type="Google" id="ProtNLM"/>
    </source>
</evidence>
<keyword evidence="1" id="KW-1133">Transmembrane helix</keyword>
<feature type="transmembrane region" description="Helical" evidence="1">
    <location>
        <begin position="228"/>
        <end position="247"/>
    </location>
</feature>
<name>A0A1W6MQQ4_9HYPH</name>
<keyword evidence="1" id="KW-0812">Transmembrane</keyword>
<dbReference type="Pfam" id="PF14897">
    <property type="entry name" value="EpsG"/>
    <property type="match status" value="1"/>
</dbReference>
<protein>
    <recommendedName>
        <fullName evidence="4">EpsG family protein</fullName>
    </recommendedName>
</protein>
<feature type="transmembrane region" description="Helical" evidence="1">
    <location>
        <begin position="191"/>
        <end position="208"/>
    </location>
</feature>
<dbReference type="STRING" id="655015.B1812_01340"/>
<dbReference type="InterPro" id="IPR049458">
    <property type="entry name" value="EpsG-like"/>
</dbReference>
<evidence type="ECO:0000313" key="2">
    <source>
        <dbReference type="EMBL" id="ARN79940.1"/>
    </source>
</evidence>
<dbReference type="KEGG" id="mbry:B1812_01340"/>
<evidence type="ECO:0000313" key="3">
    <source>
        <dbReference type="Proteomes" id="UP000193978"/>
    </source>
</evidence>
<dbReference type="RefSeq" id="WP_085769991.1">
    <property type="nucleotide sequence ID" value="NZ_AP027149.1"/>
</dbReference>
<dbReference type="AlphaFoldDB" id="A0A1W6MQQ4"/>
<keyword evidence="1" id="KW-0472">Membrane</keyword>
<evidence type="ECO:0000256" key="1">
    <source>
        <dbReference type="SAM" id="Phobius"/>
    </source>
</evidence>